<keyword evidence="1" id="KW-1133">Transmembrane helix</keyword>
<proteinExistence type="predicted"/>
<dbReference type="EMBL" id="BLXT01007044">
    <property type="protein sequence ID" value="GFO36200.1"/>
    <property type="molecule type" value="Genomic_DNA"/>
</dbReference>
<evidence type="ECO:0000313" key="3">
    <source>
        <dbReference type="Proteomes" id="UP000735302"/>
    </source>
</evidence>
<name>A0AAV4CWN1_9GAST</name>
<protein>
    <submittedName>
        <fullName evidence="2">Uncharacterized protein</fullName>
    </submittedName>
</protein>
<accession>A0AAV4CWN1</accession>
<feature type="transmembrane region" description="Helical" evidence="1">
    <location>
        <begin position="37"/>
        <end position="58"/>
    </location>
</feature>
<organism evidence="2 3">
    <name type="scientific">Plakobranchus ocellatus</name>
    <dbReference type="NCBI Taxonomy" id="259542"/>
    <lineage>
        <taxon>Eukaryota</taxon>
        <taxon>Metazoa</taxon>
        <taxon>Spiralia</taxon>
        <taxon>Lophotrochozoa</taxon>
        <taxon>Mollusca</taxon>
        <taxon>Gastropoda</taxon>
        <taxon>Heterobranchia</taxon>
        <taxon>Euthyneura</taxon>
        <taxon>Panpulmonata</taxon>
        <taxon>Sacoglossa</taxon>
        <taxon>Placobranchoidea</taxon>
        <taxon>Plakobranchidae</taxon>
        <taxon>Plakobranchus</taxon>
    </lineage>
</organism>
<keyword evidence="1" id="KW-0812">Transmembrane</keyword>
<gene>
    <name evidence="2" type="ORF">PoB_006270500</name>
</gene>
<keyword evidence="3" id="KW-1185">Reference proteome</keyword>
<sequence>MDLAGADIYLRPLHLEIHVRDGKRSFTVEVGLGVLEFWGLGLGYWVIGLIMYWGFGVLENPGVGVMEYTGVGILSMKEYTFFIKSMRVQLDDRAREKEQWLQRRSKTSSSTFCNIDVSDAGPDAELVLGQKNAVQSNWPRARKPGYGR</sequence>
<dbReference type="Proteomes" id="UP000735302">
    <property type="component" value="Unassembled WGS sequence"/>
</dbReference>
<reference evidence="2 3" key="1">
    <citation type="journal article" date="2021" name="Elife">
        <title>Chloroplast acquisition without the gene transfer in kleptoplastic sea slugs, Plakobranchus ocellatus.</title>
        <authorList>
            <person name="Maeda T."/>
            <person name="Takahashi S."/>
            <person name="Yoshida T."/>
            <person name="Shimamura S."/>
            <person name="Takaki Y."/>
            <person name="Nagai Y."/>
            <person name="Toyoda A."/>
            <person name="Suzuki Y."/>
            <person name="Arimoto A."/>
            <person name="Ishii H."/>
            <person name="Satoh N."/>
            <person name="Nishiyama T."/>
            <person name="Hasebe M."/>
            <person name="Maruyama T."/>
            <person name="Minagawa J."/>
            <person name="Obokata J."/>
            <person name="Shigenobu S."/>
        </authorList>
    </citation>
    <scope>NUCLEOTIDE SEQUENCE [LARGE SCALE GENOMIC DNA]</scope>
</reference>
<dbReference type="AlphaFoldDB" id="A0AAV4CWN1"/>
<keyword evidence="1" id="KW-0472">Membrane</keyword>
<comment type="caution">
    <text evidence="2">The sequence shown here is derived from an EMBL/GenBank/DDBJ whole genome shotgun (WGS) entry which is preliminary data.</text>
</comment>
<evidence type="ECO:0000313" key="2">
    <source>
        <dbReference type="EMBL" id="GFO36200.1"/>
    </source>
</evidence>
<evidence type="ECO:0000256" key="1">
    <source>
        <dbReference type="SAM" id="Phobius"/>
    </source>
</evidence>